<dbReference type="InterPro" id="IPR000184">
    <property type="entry name" value="Bac_surfAg_D15"/>
</dbReference>
<evidence type="ECO:0000256" key="10">
    <source>
        <dbReference type="ARBA" id="ARBA00093548"/>
    </source>
</evidence>
<keyword evidence="8" id="KW-0998">Cell outer membrane</keyword>
<keyword evidence="4" id="KW-1134">Transmembrane beta strand</keyword>
<evidence type="ECO:0000256" key="2">
    <source>
        <dbReference type="ARBA" id="ARBA00010248"/>
    </source>
</evidence>
<evidence type="ECO:0000256" key="7">
    <source>
        <dbReference type="ARBA" id="ARBA00023136"/>
    </source>
</evidence>
<protein>
    <recommendedName>
        <fullName evidence="3">Translocation and assembly module subunit TamA</fullName>
    </recommendedName>
    <alternativeName>
        <fullName evidence="9">Autotransporter assembly factor TamA</fullName>
    </alternativeName>
</protein>
<proteinExistence type="inferred from homology"/>
<evidence type="ECO:0000256" key="3">
    <source>
        <dbReference type="ARBA" id="ARBA00015419"/>
    </source>
</evidence>
<evidence type="ECO:0000256" key="1">
    <source>
        <dbReference type="ARBA" id="ARBA00004442"/>
    </source>
</evidence>
<evidence type="ECO:0000259" key="11">
    <source>
        <dbReference type="Pfam" id="PF01103"/>
    </source>
</evidence>
<dbReference type="GO" id="GO:0009306">
    <property type="term" value="P:protein secretion"/>
    <property type="evidence" value="ECO:0007669"/>
    <property type="project" value="TreeGrafter"/>
</dbReference>
<reference evidence="14" key="1">
    <citation type="submission" date="2020-01" db="EMBL/GenBank/DDBJ databases">
        <authorList>
            <person name="Meier V. D."/>
            <person name="Meier V D."/>
        </authorList>
    </citation>
    <scope>NUCLEOTIDE SEQUENCE</scope>
    <source>
        <strain evidence="14">HLG_WM_MAG_07</strain>
    </source>
</reference>
<evidence type="ECO:0000256" key="9">
    <source>
        <dbReference type="ARBA" id="ARBA00033063"/>
    </source>
</evidence>
<evidence type="ECO:0000259" key="12">
    <source>
        <dbReference type="Pfam" id="PF07244"/>
    </source>
</evidence>
<dbReference type="Pfam" id="PF17243">
    <property type="entry name" value="POTRA_TamA_1"/>
    <property type="match status" value="1"/>
</dbReference>
<dbReference type="InterPro" id="IPR035243">
    <property type="entry name" value="TamA_POTRA_Dom_1"/>
</dbReference>
<dbReference type="InterPro" id="IPR010827">
    <property type="entry name" value="BamA/TamA_POTRA"/>
</dbReference>
<keyword evidence="5" id="KW-0812">Transmembrane</keyword>
<dbReference type="PANTHER" id="PTHR12815:SF47">
    <property type="entry name" value="TRANSLOCATION AND ASSEMBLY MODULE SUBUNIT TAMA"/>
    <property type="match status" value="1"/>
</dbReference>
<feature type="domain" description="POTRA" evidence="12">
    <location>
        <begin position="212"/>
        <end position="283"/>
    </location>
</feature>
<feature type="domain" description="Bacterial surface antigen (D15)" evidence="11">
    <location>
        <begin position="315"/>
        <end position="591"/>
    </location>
</feature>
<keyword evidence="7" id="KW-0472">Membrane</keyword>
<dbReference type="Pfam" id="PF07244">
    <property type="entry name" value="POTRA"/>
    <property type="match status" value="1"/>
</dbReference>
<dbReference type="AlphaFoldDB" id="A0A6S6TXQ9"/>
<name>A0A6S6TXQ9_9GAMM</name>
<sequence length="594" mass="67105">MQCFVGVSKNKRDIGLLLRIVGVCLALTIGEAWAEEEALLTKLNINIDGARGSLEKNIIARLPAYRPPCWADLETMGKFQRALQNKLKRAERALGYYQSSNRITFINDETCWKVTAKIVPGPPVRIKKQRIEIVGEGRQDEQLMAVFQKSPYQKNDILNHKIYTDYKNNLLEMAQQRGYLDARFQTKQIILDLQNNSAEINMTFVTGKRFRYGNISVAQKILEDKYLRRFVVIKEGEYFSSAEMIRQQQLLQNSGYYAMVSVAAKYEAAKQQAIPIVITLKERKRNGYKLRLGYGTDTGLRSKASMERRWTGSSGRRLNIEVGLSQRINELKTQLTVPKDDPDRNNLFYTASYKQENNDDVESENFRVGIVSTSLRDSDWKRTLSLSYLDDRTTVLGESATKSRLTLAGVKYSKVKADKVLFPDDGWRIRFEAEGALDKVLSDASVFSVSLHGKKVKKIGEGRLITRIELGKTFGDELDDLPKDLRFFAGGINSVRGFNYESLGEVNDDGNVIGGRNLLETSLEYEHPIQDKWSAAIFADTGNAFDQTQDTTLKLGVGAGIRWRSPIGAVRVDFAVPHDDTSDLHLHLSIGPDL</sequence>
<evidence type="ECO:0000256" key="6">
    <source>
        <dbReference type="ARBA" id="ARBA00022729"/>
    </source>
</evidence>
<dbReference type="GO" id="GO:0097347">
    <property type="term" value="C:TAM protein secretion complex"/>
    <property type="evidence" value="ECO:0007669"/>
    <property type="project" value="TreeGrafter"/>
</dbReference>
<dbReference type="PANTHER" id="PTHR12815">
    <property type="entry name" value="SORTING AND ASSEMBLY MACHINERY SAMM50 PROTEIN FAMILY MEMBER"/>
    <property type="match status" value="1"/>
</dbReference>
<comment type="subunit">
    <text evidence="10">Interacts with TamB to form the translocation and assembly module (TAM).</text>
</comment>
<dbReference type="InterPro" id="IPR039910">
    <property type="entry name" value="D15-like"/>
</dbReference>
<evidence type="ECO:0000313" key="14">
    <source>
        <dbReference type="EMBL" id="CAA6824244.1"/>
    </source>
</evidence>
<feature type="domain" description="TamA POTRA" evidence="13">
    <location>
        <begin position="45"/>
        <end position="120"/>
    </location>
</feature>
<organism evidence="14">
    <name type="scientific">uncultured Thiotrichaceae bacterium</name>
    <dbReference type="NCBI Taxonomy" id="298394"/>
    <lineage>
        <taxon>Bacteria</taxon>
        <taxon>Pseudomonadati</taxon>
        <taxon>Pseudomonadota</taxon>
        <taxon>Gammaproteobacteria</taxon>
        <taxon>Thiotrichales</taxon>
        <taxon>Thiotrichaceae</taxon>
        <taxon>environmental samples</taxon>
    </lineage>
</organism>
<gene>
    <name evidence="14" type="ORF">HELGO_WM6796</name>
</gene>
<comment type="subcellular location">
    <subcellularLocation>
        <location evidence="1">Cell outer membrane</location>
    </subcellularLocation>
</comment>
<evidence type="ECO:0000256" key="4">
    <source>
        <dbReference type="ARBA" id="ARBA00022452"/>
    </source>
</evidence>
<accession>A0A6S6TXQ9</accession>
<evidence type="ECO:0000259" key="13">
    <source>
        <dbReference type="Pfam" id="PF17243"/>
    </source>
</evidence>
<dbReference type="Pfam" id="PF01103">
    <property type="entry name" value="Omp85"/>
    <property type="match status" value="1"/>
</dbReference>
<dbReference type="EMBL" id="CACVAY010000117">
    <property type="protein sequence ID" value="CAA6824244.1"/>
    <property type="molecule type" value="Genomic_DNA"/>
</dbReference>
<evidence type="ECO:0000256" key="8">
    <source>
        <dbReference type="ARBA" id="ARBA00023237"/>
    </source>
</evidence>
<comment type="similarity">
    <text evidence="2">Belongs to the TamA family.</text>
</comment>
<evidence type="ECO:0000256" key="5">
    <source>
        <dbReference type="ARBA" id="ARBA00022692"/>
    </source>
</evidence>
<keyword evidence="6" id="KW-0732">Signal</keyword>
<dbReference type="GO" id="GO:0009279">
    <property type="term" value="C:cell outer membrane"/>
    <property type="evidence" value="ECO:0007669"/>
    <property type="project" value="UniProtKB-SubCell"/>
</dbReference>
<dbReference type="Gene3D" id="2.40.160.50">
    <property type="entry name" value="membrane protein fhac: a member of the omp85/tpsb transporter family"/>
    <property type="match status" value="1"/>
</dbReference>
<dbReference type="Gene3D" id="3.10.20.310">
    <property type="entry name" value="membrane protein fhac"/>
    <property type="match status" value="3"/>
</dbReference>